<accession>A0A8W7PZC9</accession>
<name>A0A8W7PZC9_ANOCL</name>
<sequence>MANDPELDGTHRPKDKDKKGLSMMCFEAPTFIVLSIVVALAAAVPVPDSSEKTIEKRGLSELESRSDHHHVKHVTITKKVPVPYPVEVEKHVPVPVKIPYPVHVEKKVPVIIEKKVPVYVEKKVPVHVDRPVPVEVKVPYEVPVVHKEYVEVPKPYPVHVEKPYPVYVKKPVYIEKPVPVSVHIKKFYFPHEQCIHNLYANEWRASLARGMQQWPTVLGLRGKVQSIFLVEGIIGGGRVEGGEGAGAEEMKPIYQSRSYGKI</sequence>
<keyword evidence="1" id="KW-1133">Transmembrane helix</keyword>
<organism evidence="2">
    <name type="scientific">Anopheles coluzzii</name>
    <name type="common">African malaria mosquito</name>
    <dbReference type="NCBI Taxonomy" id="1518534"/>
    <lineage>
        <taxon>Eukaryota</taxon>
        <taxon>Metazoa</taxon>
        <taxon>Ecdysozoa</taxon>
        <taxon>Arthropoda</taxon>
        <taxon>Hexapoda</taxon>
        <taxon>Insecta</taxon>
        <taxon>Pterygota</taxon>
        <taxon>Neoptera</taxon>
        <taxon>Endopterygota</taxon>
        <taxon>Diptera</taxon>
        <taxon>Nematocera</taxon>
        <taxon>Culicoidea</taxon>
        <taxon>Culicidae</taxon>
        <taxon>Anophelinae</taxon>
        <taxon>Anopheles</taxon>
    </lineage>
</organism>
<keyword evidence="1" id="KW-0472">Membrane</keyword>
<proteinExistence type="predicted"/>
<reference evidence="2" key="1">
    <citation type="submission" date="2022-08" db="UniProtKB">
        <authorList>
            <consortium name="EnsemblMetazoa"/>
        </authorList>
    </citation>
    <scope>IDENTIFICATION</scope>
</reference>
<dbReference type="AlphaFoldDB" id="A0A8W7PZC9"/>
<evidence type="ECO:0000313" key="2">
    <source>
        <dbReference type="EnsemblMetazoa" id="ACOM040722-PA.1"/>
    </source>
</evidence>
<evidence type="ECO:0000256" key="1">
    <source>
        <dbReference type="SAM" id="Phobius"/>
    </source>
</evidence>
<protein>
    <submittedName>
        <fullName evidence="2">Uncharacterized protein</fullName>
    </submittedName>
</protein>
<keyword evidence="1" id="KW-0812">Transmembrane</keyword>
<dbReference type="PANTHER" id="PTHR47771:SF12">
    <property type="entry name" value="HL02234P-RELATED"/>
    <property type="match status" value="1"/>
</dbReference>
<dbReference type="EnsemblMetazoa" id="ACOM040722-RA">
    <property type="protein sequence ID" value="ACOM040722-PA.1"/>
    <property type="gene ID" value="ACOM040722"/>
</dbReference>
<dbReference type="VEuPathDB" id="VectorBase:ACON2_034854"/>
<feature type="transmembrane region" description="Helical" evidence="1">
    <location>
        <begin position="21"/>
        <end position="44"/>
    </location>
</feature>
<dbReference type="PANTHER" id="PTHR47771">
    <property type="entry name" value="LD27203P-RELATED"/>
    <property type="match status" value="1"/>
</dbReference>
<dbReference type="Proteomes" id="UP000075882">
    <property type="component" value="Unassembled WGS sequence"/>
</dbReference>